<dbReference type="EMBL" id="CH473954">
    <property type="protein sequence ID" value="EDL77083.1"/>
    <property type="molecule type" value="Genomic_DNA"/>
</dbReference>
<proteinExistence type="predicted"/>
<organism evidence="1 2">
    <name type="scientific">Rattus norvegicus</name>
    <name type="common">Rat</name>
    <dbReference type="NCBI Taxonomy" id="10116"/>
    <lineage>
        <taxon>Eukaryota</taxon>
        <taxon>Metazoa</taxon>
        <taxon>Chordata</taxon>
        <taxon>Craniata</taxon>
        <taxon>Vertebrata</taxon>
        <taxon>Euteleostomi</taxon>
        <taxon>Mammalia</taxon>
        <taxon>Eutheria</taxon>
        <taxon>Euarchontoglires</taxon>
        <taxon>Glires</taxon>
        <taxon>Rodentia</taxon>
        <taxon>Myomorpha</taxon>
        <taxon>Muroidea</taxon>
        <taxon>Muridae</taxon>
        <taxon>Murinae</taxon>
        <taxon>Rattus</taxon>
    </lineage>
</organism>
<evidence type="ECO:0000313" key="2">
    <source>
        <dbReference type="Proteomes" id="UP000234681"/>
    </source>
</evidence>
<reference evidence="1 2" key="1">
    <citation type="submission" date="2005-09" db="EMBL/GenBank/DDBJ databases">
        <authorList>
            <person name="Mural R.J."/>
            <person name="Li P.W."/>
            <person name="Adams M.D."/>
            <person name="Amanatides P.G."/>
            <person name="Baden-Tillson H."/>
            <person name="Barnstead M."/>
            <person name="Chin S.H."/>
            <person name="Dew I."/>
            <person name="Evans C.A."/>
            <person name="Ferriera S."/>
            <person name="Flanigan M."/>
            <person name="Fosler C."/>
            <person name="Glodek A."/>
            <person name="Gu Z."/>
            <person name="Holt R.A."/>
            <person name="Jennings D."/>
            <person name="Kraft C.L."/>
            <person name="Lu F."/>
            <person name="Nguyen T."/>
            <person name="Nusskern D.R."/>
            <person name="Pfannkoch C.M."/>
            <person name="Sitter C."/>
            <person name="Sutton G.G."/>
            <person name="Venter J.C."/>
            <person name="Wang Z."/>
            <person name="Woodage T."/>
            <person name="Zheng X.H."/>
            <person name="Zhong F."/>
        </authorList>
    </citation>
    <scope>NUCLEOTIDE SEQUENCE [LARGE SCALE GENOMIC DNA]</scope>
    <source>
        <strain>BN</strain>
        <strain evidence="2">Sprague-Dawley</strain>
    </source>
</reference>
<dbReference type="Proteomes" id="UP000234681">
    <property type="component" value="Chromosome 8"/>
</dbReference>
<gene>
    <name evidence="1" type="ORF">rCG_25089</name>
</gene>
<sequence length="15" mass="1788">MFLLAQVCSELRLKH</sequence>
<evidence type="ECO:0000313" key="1">
    <source>
        <dbReference type="EMBL" id="EDL77083.1"/>
    </source>
</evidence>
<name>A6I3E4_RAT</name>
<accession>A6I3E4</accession>
<protein>
    <submittedName>
        <fullName evidence="1">RCG25089</fullName>
    </submittedName>
</protein>